<dbReference type="PANTHER" id="PTHR37828:SF1">
    <property type="entry name" value="YCII-RELATED DOMAIN-CONTAINING PROTEIN"/>
    <property type="match status" value="1"/>
</dbReference>
<dbReference type="PANTHER" id="PTHR37828">
    <property type="entry name" value="GSR2449 PROTEIN"/>
    <property type="match status" value="1"/>
</dbReference>
<dbReference type="InterPro" id="IPR011008">
    <property type="entry name" value="Dimeric_a/b-barrel"/>
</dbReference>
<sequence length="95" mass="10233">MFIVFLRFGADKDRAQSFMDGHKAWIKQGFDDGVFLLAGSLQPAAGGTILAHKTTLADLTDRVNADPFVAENVVVPEILEVAPSMTAAPLAFLTR</sequence>
<dbReference type="Proteomes" id="UP000539372">
    <property type="component" value="Unassembled WGS sequence"/>
</dbReference>
<protein>
    <recommendedName>
        <fullName evidence="3">YCII-related domain-containing protein</fullName>
    </recommendedName>
</protein>
<proteinExistence type="predicted"/>
<keyword evidence="2" id="KW-1185">Reference proteome</keyword>
<evidence type="ECO:0000313" key="2">
    <source>
        <dbReference type="Proteomes" id="UP000539372"/>
    </source>
</evidence>
<comment type="caution">
    <text evidence="1">The sequence shown here is derived from an EMBL/GenBank/DDBJ whole genome shotgun (WGS) entry which is preliminary data.</text>
</comment>
<dbReference type="RefSeq" id="WP_169625693.1">
    <property type="nucleotide sequence ID" value="NZ_JABBNT010000003.1"/>
</dbReference>
<dbReference type="SUPFAM" id="SSF54909">
    <property type="entry name" value="Dimeric alpha+beta barrel"/>
    <property type="match status" value="1"/>
</dbReference>
<evidence type="ECO:0008006" key="3">
    <source>
        <dbReference type="Google" id="ProtNLM"/>
    </source>
</evidence>
<organism evidence="1 2">
    <name type="scientific">Pacificispira spongiicola</name>
    <dbReference type="NCBI Taxonomy" id="2729598"/>
    <lineage>
        <taxon>Bacteria</taxon>
        <taxon>Pseudomonadati</taxon>
        <taxon>Pseudomonadota</taxon>
        <taxon>Alphaproteobacteria</taxon>
        <taxon>Rhodospirillales</taxon>
        <taxon>Rhodospirillaceae</taxon>
        <taxon>Pacificispira</taxon>
    </lineage>
</organism>
<name>A0A7Y0E157_9PROT</name>
<reference evidence="1 2" key="1">
    <citation type="submission" date="2020-04" db="EMBL/GenBank/DDBJ databases">
        <title>Rhodospirillaceae bacterium KN72 isolated from deep sea.</title>
        <authorList>
            <person name="Zhang D.-C."/>
        </authorList>
    </citation>
    <scope>NUCLEOTIDE SEQUENCE [LARGE SCALE GENOMIC DNA]</scope>
    <source>
        <strain evidence="1 2">KN72</strain>
    </source>
</reference>
<dbReference type="EMBL" id="JABBNT010000003">
    <property type="protein sequence ID" value="NMM45347.1"/>
    <property type="molecule type" value="Genomic_DNA"/>
</dbReference>
<evidence type="ECO:0000313" key="1">
    <source>
        <dbReference type="EMBL" id="NMM45347.1"/>
    </source>
</evidence>
<dbReference type="Gene3D" id="3.30.70.1060">
    <property type="entry name" value="Dimeric alpha+beta barrel"/>
    <property type="match status" value="1"/>
</dbReference>
<dbReference type="AlphaFoldDB" id="A0A7Y0E157"/>
<gene>
    <name evidence="1" type="ORF">HH303_12710</name>
</gene>
<accession>A0A7Y0E157</accession>